<keyword evidence="12" id="KW-1185">Reference proteome</keyword>
<dbReference type="GO" id="GO:0000785">
    <property type="term" value="C:chromatin"/>
    <property type="evidence" value="ECO:0007669"/>
    <property type="project" value="TreeGrafter"/>
</dbReference>
<dbReference type="GO" id="GO:0000978">
    <property type="term" value="F:RNA polymerase II cis-regulatory region sequence-specific DNA binding"/>
    <property type="evidence" value="ECO:0007669"/>
    <property type="project" value="EnsemblFungi"/>
</dbReference>
<dbReference type="GO" id="GO:2000221">
    <property type="term" value="P:negative regulation of pseudohyphal growth"/>
    <property type="evidence" value="ECO:0007669"/>
    <property type="project" value="EnsemblFungi"/>
</dbReference>
<dbReference type="OrthoDB" id="6365676at2759"/>
<dbReference type="PANTHER" id="PTHR14003:SF19">
    <property type="entry name" value="YY2 TRANSCRIPTION FACTOR"/>
    <property type="match status" value="1"/>
</dbReference>
<dbReference type="GO" id="GO:0061629">
    <property type="term" value="F:RNA polymerase II-specific DNA-binding transcription factor binding"/>
    <property type="evidence" value="ECO:0007669"/>
    <property type="project" value="EnsemblFungi"/>
</dbReference>
<evidence type="ECO:0000256" key="6">
    <source>
        <dbReference type="ARBA" id="ARBA00022833"/>
    </source>
</evidence>
<keyword evidence="5 8" id="KW-0863">Zinc-finger</keyword>
<dbReference type="eggNOG" id="KOG1721">
    <property type="taxonomic scope" value="Eukaryota"/>
</dbReference>
<reference evidence="11 12" key="1">
    <citation type="journal article" date="2011" name="Proc. Natl. Acad. Sci. U.S.A.">
        <title>Evolutionary erosion of yeast sex chromosomes by mating-type switching accidents.</title>
        <authorList>
            <person name="Gordon J.L."/>
            <person name="Armisen D."/>
            <person name="Proux-Wera E."/>
            <person name="Oheigeartaigh S.S."/>
            <person name="Byrne K.P."/>
            <person name="Wolfe K.H."/>
        </authorList>
    </citation>
    <scope>NUCLEOTIDE SEQUENCE [LARGE SCALE GENOMIC DNA]</scope>
    <source>
        <strain evidence="12">ATCC 22294 / BCRC 22015 / CBS 2517 / CECT 1963 / NBRC 1671 / NRRL Y-8276</strain>
    </source>
</reference>
<evidence type="ECO:0000256" key="3">
    <source>
        <dbReference type="ARBA" id="ARBA00022723"/>
    </source>
</evidence>
<accession>H2AME8</accession>
<evidence type="ECO:0000256" key="8">
    <source>
        <dbReference type="PROSITE-ProRule" id="PRU00042"/>
    </source>
</evidence>
<evidence type="ECO:0000313" key="11">
    <source>
        <dbReference type="EMBL" id="CCF55548.1"/>
    </source>
</evidence>
<evidence type="ECO:0000259" key="10">
    <source>
        <dbReference type="PROSITE" id="PS50157"/>
    </source>
</evidence>
<dbReference type="InterPro" id="IPR013087">
    <property type="entry name" value="Znf_C2H2_type"/>
</dbReference>
<dbReference type="STRING" id="1071382.H2AME8"/>
<keyword evidence="2" id="KW-0678">Repressor</keyword>
<keyword evidence="3" id="KW-0479">Metal-binding</keyword>
<dbReference type="GO" id="GO:2000218">
    <property type="term" value="P:negative regulation of invasive growth in response to glucose limitation"/>
    <property type="evidence" value="ECO:0007669"/>
    <property type="project" value="EnsemblFungi"/>
</dbReference>
<evidence type="ECO:0000256" key="4">
    <source>
        <dbReference type="ARBA" id="ARBA00022737"/>
    </source>
</evidence>
<dbReference type="InParanoid" id="H2AME8"/>
<sequence length="249" mass="28824">MFSAVAHVYSMGISNTLLDSSDVSYFYPKSDRASLSYDNEAKFETLLPAVKASLSEIEEAAKVKLNTITYRYLVNSSLENKNINIETFEKPNIERKHRLSPLSSRNFSVESMNSDLSSITFDRSYSNSSSSTSSALDDFPKVSNKRQYRRTPQRDSIKKKMLRESLEQRRKYICKTCSKGFTTSGHLARHNRIHTGEKNHECPFEGCQQRFSRQDNCLQHYRTHFKSIMPNYKDECTEGEIFRPQKTFT</sequence>
<dbReference type="RefSeq" id="XP_003954683.1">
    <property type="nucleotide sequence ID" value="XM_003954634.1"/>
</dbReference>
<organism evidence="11 12">
    <name type="scientific">Kazachstania africana (strain ATCC 22294 / BCRC 22015 / CBS 2517 / CECT 1963 / NBRC 1671 / NRRL Y-8276)</name>
    <name type="common">Yeast</name>
    <name type="synonym">Kluyveromyces africanus</name>
    <dbReference type="NCBI Taxonomy" id="1071382"/>
    <lineage>
        <taxon>Eukaryota</taxon>
        <taxon>Fungi</taxon>
        <taxon>Dikarya</taxon>
        <taxon>Ascomycota</taxon>
        <taxon>Saccharomycotina</taxon>
        <taxon>Saccharomycetes</taxon>
        <taxon>Saccharomycetales</taxon>
        <taxon>Saccharomycetaceae</taxon>
        <taxon>Kazachstania</taxon>
    </lineage>
</organism>
<dbReference type="GO" id="GO:0005667">
    <property type="term" value="C:transcription regulator complex"/>
    <property type="evidence" value="ECO:0007669"/>
    <property type="project" value="TreeGrafter"/>
</dbReference>
<dbReference type="InterPro" id="IPR036236">
    <property type="entry name" value="Znf_C2H2_sf"/>
</dbReference>
<dbReference type="KEGG" id="kaf:KAFR_0A01090"/>
<keyword evidence="7" id="KW-0539">Nucleus</keyword>
<dbReference type="FunCoup" id="H2AME8">
    <property type="interactions" value="464"/>
</dbReference>
<dbReference type="GO" id="GO:0008270">
    <property type="term" value="F:zinc ion binding"/>
    <property type="evidence" value="ECO:0007669"/>
    <property type="project" value="UniProtKB-KW"/>
</dbReference>
<evidence type="ECO:0000313" key="12">
    <source>
        <dbReference type="Proteomes" id="UP000005220"/>
    </source>
</evidence>
<dbReference type="GO" id="GO:0005634">
    <property type="term" value="C:nucleus"/>
    <property type="evidence" value="ECO:0007669"/>
    <property type="project" value="UniProtKB-SubCell"/>
</dbReference>
<protein>
    <recommendedName>
        <fullName evidence="10">C2H2-type domain-containing protein</fullName>
    </recommendedName>
</protein>
<dbReference type="GO" id="GO:0090606">
    <property type="term" value="P:single-species surface biofilm formation"/>
    <property type="evidence" value="ECO:0007669"/>
    <property type="project" value="EnsemblFungi"/>
</dbReference>
<dbReference type="EMBL" id="HE650821">
    <property type="protein sequence ID" value="CCF55548.1"/>
    <property type="molecule type" value="Genomic_DNA"/>
</dbReference>
<feature type="domain" description="C2H2-type" evidence="10">
    <location>
        <begin position="200"/>
        <end position="224"/>
    </location>
</feature>
<feature type="compositionally biased region" description="Low complexity" evidence="9">
    <location>
        <begin position="124"/>
        <end position="134"/>
    </location>
</feature>
<feature type="region of interest" description="Disordered" evidence="9">
    <location>
        <begin position="124"/>
        <end position="157"/>
    </location>
</feature>
<dbReference type="Proteomes" id="UP000005220">
    <property type="component" value="Chromosome 1"/>
</dbReference>
<evidence type="ECO:0000256" key="1">
    <source>
        <dbReference type="ARBA" id="ARBA00004123"/>
    </source>
</evidence>
<evidence type="ECO:0000256" key="9">
    <source>
        <dbReference type="SAM" id="MobiDB-lite"/>
    </source>
</evidence>
<dbReference type="GeneID" id="13882146"/>
<dbReference type="PANTHER" id="PTHR14003">
    <property type="entry name" value="TRANSCRIPTIONAL REPRESSOR PROTEIN YY"/>
    <property type="match status" value="1"/>
</dbReference>
<dbReference type="AlphaFoldDB" id="H2AME8"/>
<dbReference type="SUPFAM" id="SSF57667">
    <property type="entry name" value="beta-beta-alpha zinc fingers"/>
    <property type="match status" value="1"/>
</dbReference>
<dbReference type="PROSITE" id="PS50157">
    <property type="entry name" value="ZINC_FINGER_C2H2_2"/>
    <property type="match status" value="2"/>
</dbReference>
<comment type="subcellular location">
    <subcellularLocation>
        <location evidence="1">Nucleus</location>
    </subcellularLocation>
</comment>
<feature type="domain" description="C2H2-type" evidence="10">
    <location>
        <begin position="172"/>
        <end position="199"/>
    </location>
</feature>
<dbReference type="SMART" id="SM00355">
    <property type="entry name" value="ZnF_C2H2"/>
    <property type="match status" value="2"/>
</dbReference>
<dbReference type="Pfam" id="PF00096">
    <property type="entry name" value="zf-C2H2"/>
    <property type="match status" value="1"/>
</dbReference>
<dbReference type="HOGENOM" id="CLU_082791_0_0_1"/>
<evidence type="ECO:0000256" key="2">
    <source>
        <dbReference type="ARBA" id="ARBA00022491"/>
    </source>
</evidence>
<evidence type="ECO:0000256" key="7">
    <source>
        <dbReference type="ARBA" id="ARBA00023242"/>
    </source>
</evidence>
<proteinExistence type="predicted"/>
<gene>
    <name evidence="11" type="primary">KAFR0A01090</name>
    <name evidence="11" type="ORF">KAFR_0A01090</name>
</gene>
<evidence type="ECO:0000256" key="5">
    <source>
        <dbReference type="ARBA" id="ARBA00022771"/>
    </source>
</evidence>
<name>H2AME8_KAZAF</name>
<dbReference type="GO" id="GO:0001227">
    <property type="term" value="F:DNA-binding transcription repressor activity, RNA polymerase II-specific"/>
    <property type="evidence" value="ECO:0007669"/>
    <property type="project" value="EnsemblFungi"/>
</dbReference>
<dbReference type="FunFam" id="3.30.160.60:FF:001382">
    <property type="entry name" value="Transcriptional repressor"/>
    <property type="match status" value="1"/>
</dbReference>
<keyword evidence="4" id="KW-0677">Repeat</keyword>
<dbReference type="GO" id="GO:0043709">
    <property type="term" value="P:cell adhesion involved in single-species biofilm formation"/>
    <property type="evidence" value="ECO:0007669"/>
    <property type="project" value="EnsemblFungi"/>
</dbReference>
<dbReference type="PROSITE" id="PS00028">
    <property type="entry name" value="ZINC_FINGER_C2H2_1"/>
    <property type="match status" value="2"/>
</dbReference>
<keyword evidence="6" id="KW-0862">Zinc</keyword>
<dbReference type="Gene3D" id="3.30.160.60">
    <property type="entry name" value="Classic Zinc Finger"/>
    <property type="match status" value="2"/>
</dbReference>